<dbReference type="SUPFAM" id="SSF52540">
    <property type="entry name" value="P-loop containing nucleoside triphosphate hydrolases"/>
    <property type="match status" value="1"/>
</dbReference>
<dbReference type="AlphaFoldDB" id="A0A653DII7"/>
<evidence type="ECO:0000259" key="1">
    <source>
        <dbReference type="Pfam" id="PF01712"/>
    </source>
</evidence>
<dbReference type="Pfam" id="PF01712">
    <property type="entry name" value="dNK"/>
    <property type="match status" value="1"/>
</dbReference>
<dbReference type="Gene3D" id="3.40.50.300">
    <property type="entry name" value="P-loop containing nucleotide triphosphate hydrolases"/>
    <property type="match status" value="1"/>
</dbReference>
<dbReference type="GO" id="GO:0019136">
    <property type="term" value="F:deoxynucleoside kinase activity"/>
    <property type="evidence" value="ECO:0007669"/>
    <property type="project" value="TreeGrafter"/>
</dbReference>
<dbReference type="CDD" id="cd01673">
    <property type="entry name" value="dNK"/>
    <property type="match status" value="1"/>
</dbReference>
<dbReference type="PANTHER" id="PTHR10513">
    <property type="entry name" value="DEOXYNUCLEOSIDE KINASE"/>
    <property type="match status" value="1"/>
</dbReference>
<dbReference type="GO" id="GO:0005739">
    <property type="term" value="C:mitochondrion"/>
    <property type="evidence" value="ECO:0007669"/>
    <property type="project" value="TreeGrafter"/>
</dbReference>
<dbReference type="InterPro" id="IPR050566">
    <property type="entry name" value="Deoxyribonucleoside_kinase"/>
</dbReference>
<dbReference type="Proteomes" id="UP000410492">
    <property type="component" value="Unassembled WGS sequence"/>
</dbReference>
<evidence type="ECO:0000313" key="2">
    <source>
        <dbReference type="EMBL" id="VEN59168.1"/>
    </source>
</evidence>
<organism evidence="2 3">
    <name type="scientific">Callosobruchus maculatus</name>
    <name type="common">Southern cowpea weevil</name>
    <name type="synonym">Pulse bruchid</name>
    <dbReference type="NCBI Taxonomy" id="64391"/>
    <lineage>
        <taxon>Eukaryota</taxon>
        <taxon>Metazoa</taxon>
        <taxon>Ecdysozoa</taxon>
        <taxon>Arthropoda</taxon>
        <taxon>Hexapoda</taxon>
        <taxon>Insecta</taxon>
        <taxon>Pterygota</taxon>
        <taxon>Neoptera</taxon>
        <taxon>Endopterygota</taxon>
        <taxon>Coleoptera</taxon>
        <taxon>Polyphaga</taxon>
        <taxon>Cucujiformia</taxon>
        <taxon>Chrysomeloidea</taxon>
        <taxon>Chrysomelidae</taxon>
        <taxon>Bruchinae</taxon>
        <taxon>Bruchini</taxon>
        <taxon>Callosobruchus</taxon>
    </lineage>
</organism>
<dbReference type="EMBL" id="CAACVG010011926">
    <property type="protein sequence ID" value="VEN59168.1"/>
    <property type="molecule type" value="Genomic_DNA"/>
</dbReference>
<protein>
    <recommendedName>
        <fullName evidence="1">Deoxynucleoside kinase domain-containing protein</fullName>
    </recommendedName>
</protein>
<keyword evidence="3" id="KW-1185">Reference proteome</keyword>
<dbReference type="InterPro" id="IPR031314">
    <property type="entry name" value="DNK_dom"/>
</dbReference>
<dbReference type="FunFam" id="3.40.50.300:FF:001571">
    <property type="entry name" value="Deoxynucleoside kinase"/>
    <property type="match status" value="1"/>
</dbReference>
<feature type="domain" description="Deoxynucleoside kinase" evidence="1">
    <location>
        <begin position="81"/>
        <end position="276"/>
    </location>
</feature>
<dbReference type="OrthoDB" id="567086at2759"/>
<evidence type="ECO:0000313" key="3">
    <source>
        <dbReference type="Proteomes" id="UP000410492"/>
    </source>
</evidence>
<dbReference type="PANTHER" id="PTHR10513:SF38">
    <property type="entry name" value="DEOXYNUCLEOSIDE KINASE-LIKE PROTEIN"/>
    <property type="match status" value="1"/>
</dbReference>
<accession>A0A653DII7</accession>
<dbReference type="InterPro" id="IPR027417">
    <property type="entry name" value="P-loop_NTPase"/>
</dbReference>
<reference evidence="2 3" key="1">
    <citation type="submission" date="2019-01" db="EMBL/GenBank/DDBJ databases">
        <authorList>
            <person name="Sayadi A."/>
        </authorList>
    </citation>
    <scope>NUCLEOTIDE SEQUENCE [LARGE SCALE GENOMIC DNA]</scope>
</reference>
<name>A0A653DII7_CALMS</name>
<proteinExistence type="predicted"/>
<sequence length="309" mass="35493">MVFNGVRIARKVGKIFTCGLGTKRVEYSPTMEGVITASGGVKRSASIIAPSPSKKPYFVGISPLKDLSKVKTPADRPFRVAIEGNIAAGKSTFLKFFDKNEIIETYPEPIDMWRNVNGHNLFNLVYADSDEWLRVFQSYVLLTRLVVQTSKPKSSSTTVQIFERSVQSSRFCFLEQARNNNNIHGADYAVLDQWYKWIRANHDISLDLIVYLRCPPEVAYERAKERGRPEEAHVPLEYLQQLHETHEKWLMSEDSPNTIPVVVFNVDTTIEEVEEQYKMNQDKILGLDKREIKNVDEESKEKIKKTLKF</sequence>
<gene>
    <name evidence="2" type="ORF">CALMAC_LOCUS17301</name>
</gene>